<evidence type="ECO:0000313" key="3">
    <source>
        <dbReference type="Proteomes" id="UP000016933"/>
    </source>
</evidence>
<accession>N1PQ21</accession>
<feature type="region of interest" description="Disordered" evidence="1">
    <location>
        <begin position="68"/>
        <end position="87"/>
    </location>
</feature>
<dbReference type="HOGENOM" id="CLU_1835130_0_0_1"/>
<reference evidence="3" key="1">
    <citation type="journal article" date="2012" name="PLoS Genet.">
        <title>The genomes of the fungal plant pathogens Cladosporium fulvum and Dothistroma septosporum reveal adaptation to different hosts and lifestyles but also signatures of common ancestry.</title>
        <authorList>
            <person name="de Wit P.J.G.M."/>
            <person name="van der Burgt A."/>
            <person name="Oekmen B."/>
            <person name="Stergiopoulos I."/>
            <person name="Abd-Elsalam K.A."/>
            <person name="Aerts A.L."/>
            <person name="Bahkali A.H."/>
            <person name="Beenen H.G."/>
            <person name="Chettri P."/>
            <person name="Cox M.P."/>
            <person name="Datema E."/>
            <person name="de Vries R.P."/>
            <person name="Dhillon B."/>
            <person name="Ganley A.R."/>
            <person name="Griffiths S.A."/>
            <person name="Guo Y."/>
            <person name="Hamelin R.C."/>
            <person name="Henrissat B."/>
            <person name="Kabir M.S."/>
            <person name="Jashni M.K."/>
            <person name="Kema G."/>
            <person name="Klaubauf S."/>
            <person name="Lapidus A."/>
            <person name="Levasseur A."/>
            <person name="Lindquist E."/>
            <person name="Mehrabi R."/>
            <person name="Ohm R.A."/>
            <person name="Owen T.J."/>
            <person name="Salamov A."/>
            <person name="Schwelm A."/>
            <person name="Schijlen E."/>
            <person name="Sun H."/>
            <person name="van den Burg H.A."/>
            <person name="van Ham R.C.H.J."/>
            <person name="Zhang S."/>
            <person name="Goodwin S.B."/>
            <person name="Grigoriev I.V."/>
            <person name="Collemare J."/>
            <person name="Bradshaw R.E."/>
        </authorList>
    </citation>
    <scope>NUCLEOTIDE SEQUENCE [LARGE SCALE GENOMIC DNA]</scope>
    <source>
        <strain evidence="3">NZE10 / CBS 128990</strain>
    </source>
</reference>
<evidence type="ECO:0000256" key="1">
    <source>
        <dbReference type="SAM" id="MobiDB-lite"/>
    </source>
</evidence>
<name>N1PQ21_DOTSN</name>
<gene>
    <name evidence="2" type="ORF">DOTSEDRAFT_34892</name>
</gene>
<organism evidence="2 3">
    <name type="scientific">Dothistroma septosporum (strain NZE10 / CBS 128990)</name>
    <name type="common">Red band needle blight fungus</name>
    <name type="synonym">Mycosphaerella pini</name>
    <dbReference type="NCBI Taxonomy" id="675120"/>
    <lineage>
        <taxon>Eukaryota</taxon>
        <taxon>Fungi</taxon>
        <taxon>Dikarya</taxon>
        <taxon>Ascomycota</taxon>
        <taxon>Pezizomycotina</taxon>
        <taxon>Dothideomycetes</taxon>
        <taxon>Dothideomycetidae</taxon>
        <taxon>Mycosphaerellales</taxon>
        <taxon>Mycosphaerellaceae</taxon>
        <taxon>Dothistroma</taxon>
    </lineage>
</organism>
<feature type="compositionally biased region" description="Acidic residues" evidence="1">
    <location>
        <begin position="9"/>
        <end position="23"/>
    </location>
</feature>
<feature type="compositionally biased region" description="Basic and acidic residues" evidence="1">
    <location>
        <begin position="70"/>
        <end position="84"/>
    </location>
</feature>
<dbReference type="Proteomes" id="UP000016933">
    <property type="component" value="Unassembled WGS sequence"/>
</dbReference>
<dbReference type="AlphaFoldDB" id="N1PQ21"/>
<keyword evidence="3" id="KW-1185">Reference proteome</keyword>
<proteinExistence type="predicted"/>
<sequence>MPVSGLMDAEMEDERIDDEENDWDAESLRGQCLPRTDSQMNMLTDLLDFMLQSMSRESRDQRRRLAQQLMDKDMRERPERDRKSWTSSRKFACCAANAWCTRATQSWRINELREKQVLSGVARAPASSTLGLRNYPPNQS</sequence>
<dbReference type="EMBL" id="KB446539">
    <property type="protein sequence ID" value="EME44475.1"/>
    <property type="molecule type" value="Genomic_DNA"/>
</dbReference>
<protein>
    <submittedName>
        <fullName evidence="2">Uncharacterized protein</fullName>
    </submittedName>
</protein>
<reference evidence="2 3" key="2">
    <citation type="journal article" date="2012" name="PLoS Pathog.">
        <title>Diverse lifestyles and strategies of plant pathogenesis encoded in the genomes of eighteen Dothideomycetes fungi.</title>
        <authorList>
            <person name="Ohm R.A."/>
            <person name="Feau N."/>
            <person name="Henrissat B."/>
            <person name="Schoch C.L."/>
            <person name="Horwitz B.A."/>
            <person name="Barry K.W."/>
            <person name="Condon B.J."/>
            <person name="Copeland A.C."/>
            <person name="Dhillon B."/>
            <person name="Glaser F."/>
            <person name="Hesse C.N."/>
            <person name="Kosti I."/>
            <person name="LaButti K."/>
            <person name="Lindquist E.A."/>
            <person name="Lucas S."/>
            <person name="Salamov A.A."/>
            <person name="Bradshaw R.E."/>
            <person name="Ciuffetti L."/>
            <person name="Hamelin R.C."/>
            <person name="Kema G.H.J."/>
            <person name="Lawrence C."/>
            <person name="Scott J.A."/>
            <person name="Spatafora J.W."/>
            <person name="Turgeon B.G."/>
            <person name="de Wit P.J.G.M."/>
            <person name="Zhong S."/>
            <person name="Goodwin S.B."/>
            <person name="Grigoriev I.V."/>
        </authorList>
    </citation>
    <scope>NUCLEOTIDE SEQUENCE [LARGE SCALE GENOMIC DNA]</scope>
    <source>
        <strain evidence="3">NZE10 / CBS 128990</strain>
    </source>
</reference>
<evidence type="ECO:0000313" key="2">
    <source>
        <dbReference type="EMBL" id="EME44475.1"/>
    </source>
</evidence>
<feature type="region of interest" description="Disordered" evidence="1">
    <location>
        <begin position="1"/>
        <end position="23"/>
    </location>
</feature>